<dbReference type="Pfam" id="PF20463">
    <property type="entry name" value="PDH_C"/>
    <property type="match status" value="1"/>
</dbReference>
<comment type="pathway">
    <text evidence="3 16">Metabolic intermediate biosynthesis; prephenate biosynthesis; prephenate from chorismate: step 1/1.</text>
</comment>
<dbReference type="SUPFAM" id="SSF48179">
    <property type="entry name" value="6-phosphogluconate dehydrogenase C-terminal domain-like"/>
    <property type="match status" value="1"/>
</dbReference>
<dbReference type="Proteomes" id="UP000184774">
    <property type="component" value="Unassembled WGS sequence"/>
</dbReference>
<dbReference type="InterPro" id="IPR011277">
    <property type="entry name" value="CM_T"/>
</dbReference>
<reference evidence="19" key="2">
    <citation type="submission" date="2019-11" db="EMBL/GenBank/DDBJ databases">
        <authorList>
            <person name="January G."/>
            <person name="Bunk B."/>
        </authorList>
    </citation>
    <scope>NUCLEOTIDE SEQUENCE</scope>
    <source>
        <strain evidence="19">3.6</strain>
    </source>
</reference>
<keyword evidence="9 16" id="KW-0520">NAD</keyword>
<evidence type="ECO:0000313" key="21">
    <source>
        <dbReference type="Proteomes" id="UP000184774"/>
    </source>
</evidence>
<sequence length="375" mass="42519">MSVELNALRDQIDEVDQQMIQLLARRLALVEKVGEVKSQHGLPIYAPEREAAMLAARREEAEKQGVPAQLIEDILRRTMRESYASEKDAGFKCLNPELRPIVIVGGHGQLGRLFARMFRLSGYTVNILGSQDWERADELLHDAGMVVVTVPIHLTLDVISQLKHLPEDCILCDLTSIKSQPLQAMLDVHSGPVVGLHPMFGPDVPSLAKQVVVYCDGRGADRYQWLLQQISIWGASLCQIRAEDHDHGMTLIQALRHFTSYVYGLHLSKENPDLEKLLQLSSPIYRLELVMVGRLFGQDPNLYGDIIFSSEENIAMIRRFYQCFTEAMTIIDEKEKGRFIESFSKTSQWFGDYSQKFMSESQNLLKHANDAIHRG</sequence>
<evidence type="ECO:0000256" key="2">
    <source>
        <dbReference type="ARBA" id="ARBA00004496"/>
    </source>
</evidence>
<evidence type="ECO:0000256" key="12">
    <source>
        <dbReference type="ARBA" id="ARBA00023268"/>
    </source>
</evidence>
<comment type="similarity">
    <text evidence="14">In the C-terminal section; belongs to the prephenate/arogenate dehydrogenase family.</text>
</comment>
<dbReference type="InterPro" id="IPR046826">
    <property type="entry name" value="PDH_N"/>
</dbReference>
<evidence type="ECO:0000256" key="6">
    <source>
        <dbReference type="ARBA" id="ARBA00022498"/>
    </source>
</evidence>
<dbReference type="PANTHER" id="PTHR21363:SF0">
    <property type="entry name" value="PREPHENATE DEHYDROGENASE [NADP(+)]"/>
    <property type="match status" value="1"/>
</dbReference>
<proteinExistence type="inferred from homology"/>
<dbReference type="GO" id="GO:0004106">
    <property type="term" value="F:chorismate mutase activity"/>
    <property type="evidence" value="ECO:0007669"/>
    <property type="project" value="UniProtKB-EC"/>
</dbReference>
<keyword evidence="11 16" id="KW-0413">Isomerase</keyword>
<dbReference type="GO" id="GO:0006571">
    <property type="term" value="P:tyrosine biosynthetic process"/>
    <property type="evidence" value="ECO:0007669"/>
    <property type="project" value="UniProtKB-UniPathway"/>
</dbReference>
<evidence type="ECO:0000259" key="17">
    <source>
        <dbReference type="PROSITE" id="PS51168"/>
    </source>
</evidence>
<evidence type="ECO:0000256" key="13">
    <source>
        <dbReference type="ARBA" id="ARBA00049260"/>
    </source>
</evidence>
<keyword evidence="10 16" id="KW-0057">Aromatic amino acid biosynthesis</keyword>
<dbReference type="EMBL" id="CP046268">
    <property type="protein sequence ID" value="QMV13461.1"/>
    <property type="molecule type" value="Genomic_DNA"/>
</dbReference>
<dbReference type="SMART" id="SM00830">
    <property type="entry name" value="CM_2"/>
    <property type="match status" value="1"/>
</dbReference>
<dbReference type="NCBIfam" id="NF008400">
    <property type="entry name" value="PRK11199.1"/>
    <property type="match status" value="1"/>
</dbReference>
<comment type="subcellular location">
    <subcellularLocation>
        <location evidence="2 16">Cytoplasm</location>
    </subcellularLocation>
</comment>
<protein>
    <recommendedName>
        <fullName evidence="15 16">T-protein</fullName>
    </recommendedName>
</protein>
<dbReference type="InterPro" id="IPR036979">
    <property type="entry name" value="CM_dom_sf"/>
</dbReference>
<dbReference type="InterPro" id="IPR050812">
    <property type="entry name" value="Preph/Arog_dehydrog"/>
</dbReference>
<dbReference type="PROSITE" id="PS51168">
    <property type="entry name" value="CHORISMATE_MUT_2"/>
    <property type="match status" value="1"/>
</dbReference>
<evidence type="ECO:0000256" key="1">
    <source>
        <dbReference type="ARBA" id="ARBA00000824"/>
    </source>
</evidence>
<keyword evidence="12" id="KW-0511">Multifunctional enzyme</keyword>
<dbReference type="GO" id="GO:0008977">
    <property type="term" value="F:prephenate dehydrogenase (NAD+) activity"/>
    <property type="evidence" value="ECO:0007669"/>
    <property type="project" value="UniProtKB-EC"/>
</dbReference>
<dbReference type="OrthoDB" id="6198144at2"/>
<evidence type="ECO:0000256" key="4">
    <source>
        <dbReference type="ARBA" id="ARBA00005067"/>
    </source>
</evidence>
<evidence type="ECO:0000256" key="14">
    <source>
        <dbReference type="ARBA" id="ARBA00061334"/>
    </source>
</evidence>
<evidence type="ECO:0000313" key="20">
    <source>
        <dbReference type="EMBL" id="SIO94339.1"/>
    </source>
</evidence>
<dbReference type="PROSITE" id="PS51176">
    <property type="entry name" value="PDH_ADH"/>
    <property type="match status" value="1"/>
</dbReference>
<evidence type="ECO:0000256" key="9">
    <source>
        <dbReference type="ARBA" id="ARBA00023027"/>
    </source>
</evidence>
<dbReference type="Gene3D" id="1.20.59.10">
    <property type="entry name" value="Chorismate mutase"/>
    <property type="match status" value="1"/>
</dbReference>
<dbReference type="FunFam" id="3.40.50.720:FF:000170">
    <property type="entry name" value="T-protein"/>
    <property type="match status" value="1"/>
</dbReference>
<keyword evidence="6 16" id="KW-0827">Tyrosine biosynthesis</keyword>
<dbReference type="UniPathway" id="UPA00122">
    <property type="reaction ID" value="UER00961"/>
</dbReference>
<dbReference type="GO" id="GO:0070403">
    <property type="term" value="F:NAD+ binding"/>
    <property type="evidence" value="ECO:0007669"/>
    <property type="project" value="InterPro"/>
</dbReference>
<dbReference type="GO" id="GO:0046417">
    <property type="term" value="P:chorismate metabolic process"/>
    <property type="evidence" value="ECO:0007669"/>
    <property type="project" value="InterPro"/>
</dbReference>
<dbReference type="UniPathway" id="UPA00120">
    <property type="reaction ID" value="UER00203"/>
</dbReference>
<dbReference type="InterPro" id="IPR008244">
    <property type="entry name" value="Chor_mut/prephenate_DH_T"/>
</dbReference>
<keyword evidence="5 16" id="KW-0963">Cytoplasm</keyword>
<dbReference type="FunFam" id="1.20.59.10:FF:000001">
    <property type="entry name" value="T-protein"/>
    <property type="match status" value="1"/>
</dbReference>
<evidence type="ECO:0000313" key="19">
    <source>
        <dbReference type="EMBL" id="QMV13461.1"/>
    </source>
</evidence>
<keyword evidence="8 16" id="KW-0560">Oxidoreductase</keyword>
<dbReference type="InterPro" id="IPR002701">
    <property type="entry name" value="CM_II_prokaryot"/>
</dbReference>
<dbReference type="InterPro" id="IPR036291">
    <property type="entry name" value="NAD(P)-bd_dom_sf"/>
</dbReference>
<evidence type="ECO:0000256" key="7">
    <source>
        <dbReference type="ARBA" id="ARBA00022605"/>
    </source>
</evidence>
<keyword evidence="22" id="KW-1185">Reference proteome</keyword>
<evidence type="ECO:0000256" key="5">
    <source>
        <dbReference type="ARBA" id="ARBA00022490"/>
    </source>
</evidence>
<name>A0A1N6M4G7_9VIBR</name>
<dbReference type="AlphaFoldDB" id="A0A1N6M4G7"/>
<dbReference type="GO" id="GO:0005737">
    <property type="term" value="C:cytoplasm"/>
    <property type="evidence" value="ECO:0007669"/>
    <property type="project" value="UniProtKB-SubCell"/>
</dbReference>
<dbReference type="SUPFAM" id="SSF48600">
    <property type="entry name" value="Chorismate mutase II"/>
    <property type="match status" value="1"/>
</dbReference>
<comment type="pathway">
    <text evidence="4 16">Amino-acid biosynthesis; L-tyrosine biosynthesis; (4-hydroxyphenyl)pyruvate from prephenate (NAD(+) route): step 1/1.</text>
</comment>
<dbReference type="SUPFAM" id="SSF51735">
    <property type="entry name" value="NAD(P)-binding Rossmann-fold domains"/>
    <property type="match status" value="1"/>
</dbReference>
<evidence type="ECO:0000313" key="22">
    <source>
        <dbReference type="Proteomes" id="UP000515264"/>
    </source>
</evidence>
<dbReference type="InterPro" id="IPR046825">
    <property type="entry name" value="PDH_C"/>
</dbReference>
<evidence type="ECO:0000256" key="3">
    <source>
        <dbReference type="ARBA" id="ARBA00004817"/>
    </source>
</evidence>
<dbReference type="InterPro" id="IPR036263">
    <property type="entry name" value="Chorismate_II_sf"/>
</dbReference>
<dbReference type="EMBL" id="FSSB01000011">
    <property type="protein sequence ID" value="SIO94339.1"/>
    <property type="molecule type" value="Genomic_DNA"/>
</dbReference>
<dbReference type="NCBIfam" id="TIGR01799">
    <property type="entry name" value="CM_T"/>
    <property type="match status" value="1"/>
</dbReference>
<dbReference type="Gene3D" id="3.40.50.720">
    <property type="entry name" value="NAD(P)-binding Rossmann-like Domain"/>
    <property type="match status" value="1"/>
</dbReference>
<evidence type="ECO:0000259" key="18">
    <source>
        <dbReference type="PROSITE" id="PS51176"/>
    </source>
</evidence>
<evidence type="ECO:0000256" key="10">
    <source>
        <dbReference type="ARBA" id="ARBA00023141"/>
    </source>
</evidence>
<dbReference type="GO" id="GO:0004665">
    <property type="term" value="F:prephenate dehydrogenase (NADP+) activity"/>
    <property type="evidence" value="ECO:0007669"/>
    <property type="project" value="InterPro"/>
</dbReference>
<gene>
    <name evidence="20" type="primary">tyrA</name>
    <name evidence="20" type="ORF">VSP9026_02030</name>
    <name evidence="19" type="ORF">Vspart_00690</name>
</gene>
<dbReference type="Proteomes" id="UP000515264">
    <property type="component" value="Chromosome 1"/>
</dbReference>
<keyword evidence="7 16" id="KW-0028">Amino-acid biosynthesis</keyword>
<comment type="catalytic activity">
    <reaction evidence="13">
        <text>prephenate + NAD(+) = 3-(4-hydroxyphenyl)pyruvate + CO2 + NADH</text>
        <dbReference type="Rhea" id="RHEA:13869"/>
        <dbReference type="ChEBI" id="CHEBI:16526"/>
        <dbReference type="ChEBI" id="CHEBI:29934"/>
        <dbReference type="ChEBI" id="CHEBI:36242"/>
        <dbReference type="ChEBI" id="CHEBI:57540"/>
        <dbReference type="ChEBI" id="CHEBI:57945"/>
        <dbReference type="EC" id="1.3.1.12"/>
    </reaction>
</comment>
<reference evidence="19 22" key="3">
    <citation type="journal article" date="2020" name="J. Nat. Prod.">
        <title>Genomics-Metabolomics Profiling Disclosed Marine Vibrio spartinae 3.6 as a Producer of a New Branched Side Chain Prodigiosin.</title>
        <authorList>
            <person name="Vitale G.A."/>
            <person name="Sciarretta M."/>
            <person name="Palma Esposito F."/>
            <person name="January G.G."/>
            <person name="Giaccio M."/>
            <person name="Bunk B."/>
            <person name="Sproer C."/>
            <person name="Bajerski F."/>
            <person name="Power D."/>
            <person name="Festa C."/>
            <person name="Monti M.C."/>
            <person name="D'Auria M.V."/>
            <person name="de Pascale D."/>
        </authorList>
    </citation>
    <scope>NUCLEOTIDE SEQUENCE [LARGE SCALE GENOMIC DNA]</scope>
    <source>
        <strain evidence="19 22">3.6</strain>
    </source>
</reference>
<dbReference type="InterPro" id="IPR008927">
    <property type="entry name" value="6-PGluconate_DH-like_C_sf"/>
</dbReference>
<dbReference type="Gene3D" id="1.10.3660.10">
    <property type="entry name" value="6-phosphogluconate dehydrogenase C-terminal like domain"/>
    <property type="match status" value="1"/>
</dbReference>
<dbReference type="Pfam" id="PF02153">
    <property type="entry name" value="PDH_N"/>
    <property type="match status" value="1"/>
</dbReference>
<evidence type="ECO:0000256" key="16">
    <source>
        <dbReference type="PIRNR" id="PIRNR001499"/>
    </source>
</evidence>
<dbReference type="Pfam" id="PF01817">
    <property type="entry name" value="CM_2"/>
    <property type="match status" value="1"/>
</dbReference>
<evidence type="ECO:0000256" key="11">
    <source>
        <dbReference type="ARBA" id="ARBA00023235"/>
    </source>
</evidence>
<comment type="catalytic activity">
    <reaction evidence="1">
        <text>chorismate = prephenate</text>
        <dbReference type="Rhea" id="RHEA:13897"/>
        <dbReference type="ChEBI" id="CHEBI:29748"/>
        <dbReference type="ChEBI" id="CHEBI:29934"/>
        <dbReference type="EC" id="5.4.99.5"/>
    </reaction>
</comment>
<reference evidence="20 21" key="1">
    <citation type="submission" date="2016-12" db="EMBL/GenBank/DDBJ databases">
        <authorList>
            <person name="Song W.-J."/>
            <person name="Kurnit D.M."/>
        </authorList>
    </citation>
    <scope>NUCLEOTIDE SEQUENCE [LARGE SCALE GENOMIC DNA]</scope>
    <source>
        <strain evidence="20 21">CECT 9026</strain>
    </source>
</reference>
<accession>A0A1N6M4G7</accession>
<dbReference type="InterPro" id="IPR003099">
    <property type="entry name" value="Prephen_DH"/>
</dbReference>
<evidence type="ECO:0000256" key="8">
    <source>
        <dbReference type="ARBA" id="ARBA00023002"/>
    </source>
</evidence>
<dbReference type="PANTHER" id="PTHR21363">
    <property type="entry name" value="PREPHENATE DEHYDROGENASE"/>
    <property type="match status" value="1"/>
</dbReference>
<feature type="domain" description="Chorismate mutase" evidence="17">
    <location>
        <begin position="1"/>
        <end position="90"/>
    </location>
</feature>
<dbReference type="RefSeq" id="WP_074372873.1">
    <property type="nucleotide sequence ID" value="NZ_AP024907.1"/>
</dbReference>
<evidence type="ECO:0000256" key="15">
    <source>
        <dbReference type="ARBA" id="ARBA00074179"/>
    </source>
</evidence>
<organism evidence="20 21">
    <name type="scientific">Vibrio spartinae</name>
    <dbReference type="NCBI Taxonomy" id="1918945"/>
    <lineage>
        <taxon>Bacteria</taxon>
        <taxon>Pseudomonadati</taxon>
        <taxon>Pseudomonadota</taxon>
        <taxon>Gammaproteobacteria</taxon>
        <taxon>Vibrionales</taxon>
        <taxon>Vibrionaceae</taxon>
        <taxon>Vibrio</taxon>
    </lineage>
</organism>
<dbReference type="PIRSF" id="PIRSF001499">
    <property type="entry name" value="Chor_mut_pdh_Tpr"/>
    <property type="match status" value="1"/>
</dbReference>
<feature type="domain" description="Prephenate/arogenate dehydrogenase" evidence="18">
    <location>
        <begin position="99"/>
        <end position="361"/>
    </location>
</feature>